<reference evidence="1 2" key="1">
    <citation type="submission" date="2018-10" db="EMBL/GenBank/DDBJ databases">
        <title>Draft genome sequence of Bacillus salarius IM0101, isolated from a hypersaline soil in Inner Mongolia, China.</title>
        <authorList>
            <person name="Yamprayoonswat W."/>
            <person name="Boonvisut S."/>
            <person name="Jumpathong W."/>
            <person name="Sittihan S."/>
            <person name="Ruangsuj P."/>
            <person name="Wanthongcharoen S."/>
            <person name="Thongpramul N."/>
            <person name="Pimmason S."/>
            <person name="Yu B."/>
            <person name="Yasawong M."/>
        </authorList>
    </citation>
    <scope>NUCLEOTIDE SEQUENCE [LARGE SCALE GENOMIC DNA]</scope>
    <source>
        <strain evidence="1 2">IM0101</strain>
    </source>
</reference>
<keyword evidence="2" id="KW-1185">Reference proteome</keyword>
<comment type="caution">
    <text evidence="1">The sequence shown here is derived from an EMBL/GenBank/DDBJ whole genome shotgun (WGS) entry which is preliminary data.</text>
</comment>
<evidence type="ECO:0000313" key="1">
    <source>
        <dbReference type="EMBL" id="RSL29549.1"/>
    </source>
</evidence>
<organism evidence="1 2">
    <name type="scientific">Salibacterium salarium</name>
    <dbReference type="NCBI Taxonomy" id="284579"/>
    <lineage>
        <taxon>Bacteria</taxon>
        <taxon>Bacillati</taxon>
        <taxon>Bacillota</taxon>
        <taxon>Bacilli</taxon>
        <taxon>Bacillales</taxon>
        <taxon>Bacillaceae</taxon>
    </lineage>
</organism>
<dbReference type="RefSeq" id="WP_125562300.1">
    <property type="nucleotide sequence ID" value="NZ_RBVX01000061.1"/>
</dbReference>
<dbReference type="EMBL" id="RBVX01000061">
    <property type="protein sequence ID" value="RSL29549.1"/>
    <property type="molecule type" value="Genomic_DNA"/>
</dbReference>
<proteinExistence type="predicted"/>
<protein>
    <submittedName>
        <fullName evidence="1">Uncharacterized protein</fullName>
    </submittedName>
</protein>
<dbReference type="OrthoDB" id="2858187at2"/>
<accession>A0A428MTT9</accession>
<name>A0A428MTT9_9BACI</name>
<evidence type="ECO:0000313" key="2">
    <source>
        <dbReference type="Proteomes" id="UP000275076"/>
    </source>
</evidence>
<gene>
    <name evidence="1" type="ORF">D7Z54_30585</name>
</gene>
<dbReference type="Proteomes" id="UP000275076">
    <property type="component" value="Unassembled WGS sequence"/>
</dbReference>
<sequence>MNITLFDDETQDSPASVYYPHYTTEWLVEFRSIFGKRKEKMTMMTDRMKNGSGIANALPGFVKKEVDASLVMDGKVDEQECIDDAFETVRRFYLHHVRSWSVPKIELTNHTFVYVPYQLVEKNGRWFKKTRTYLYEPMSASSDKVENFPEIHHFIKKEVENV</sequence>
<dbReference type="AlphaFoldDB" id="A0A428MTT9"/>